<evidence type="ECO:0000256" key="1">
    <source>
        <dbReference type="ARBA" id="ARBA00004651"/>
    </source>
</evidence>
<dbReference type="GO" id="GO:0015385">
    <property type="term" value="F:sodium:proton antiporter activity"/>
    <property type="evidence" value="ECO:0007669"/>
    <property type="project" value="InterPro"/>
</dbReference>
<dbReference type="EMBL" id="CP025583">
    <property type="protein sequence ID" value="AUM74897.1"/>
    <property type="molecule type" value="Genomic_DNA"/>
</dbReference>
<accession>A0A2K9MGX8</accession>
<keyword evidence="14" id="KW-1185">Reference proteome</keyword>
<dbReference type="SMART" id="SM00100">
    <property type="entry name" value="cNMP"/>
    <property type="match status" value="1"/>
</dbReference>
<evidence type="ECO:0000256" key="6">
    <source>
        <dbReference type="ARBA" id="ARBA00023053"/>
    </source>
</evidence>
<dbReference type="InterPro" id="IPR006153">
    <property type="entry name" value="Cation/H_exchanger_TM"/>
</dbReference>
<dbReference type="Proteomes" id="UP000234882">
    <property type="component" value="Chromosome"/>
</dbReference>
<gene>
    <name evidence="13" type="ORF">CYR75_11960</name>
</gene>
<keyword evidence="4 11" id="KW-0812">Transmembrane</keyword>
<dbReference type="InterPro" id="IPR018422">
    <property type="entry name" value="Cation/H_exchanger_CPA1"/>
</dbReference>
<comment type="subcellular location">
    <subcellularLocation>
        <location evidence="1">Cell membrane</location>
        <topology evidence="1">Multi-pass membrane protein</topology>
    </subcellularLocation>
</comment>
<dbReference type="KEGG" id="paru:CYR75_11960"/>
<feature type="transmembrane region" description="Helical" evidence="11">
    <location>
        <begin position="170"/>
        <end position="187"/>
    </location>
</feature>
<feature type="transmembrane region" description="Helical" evidence="11">
    <location>
        <begin position="134"/>
        <end position="155"/>
    </location>
</feature>
<dbReference type="Gene3D" id="2.60.120.10">
    <property type="entry name" value="Jelly Rolls"/>
    <property type="match status" value="1"/>
</dbReference>
<evidence type="ECO:0000256" key="3">
    <source>
        <dbReference type="ARBA" id="ARBA00022475"/>
    </source>
</evidence>
<keyword evidence="8 11" id="KW-0472">Membrane</keyword>
<dbReference type="CDD" id="cd00038">
    <property type="entry name" value="CAP_ED"/>
    <property type="match status" value="1"/>
</dbReference>
<feature type="compositionally biased region" description="Gly residues" evidence="10">
    <location>
        <begin position="861"/>
        <end position="871"/>
    </location>
</feature>
<dbReference type="OrthoDB" id="9809206at2"/>
<feature type="transmembrane region" description="Helical" evidence="11">
    <location>
        <begin position="362"/>
        <end position="381"/>
    </location>
</feature>
<keyword evidence="6" id="KW-0915">Sodium</keyword>
<keyword evidence="9" id="KW-0739">Sodium transport</keyword>
<evidence type="ECO:0000313" key="13">
    <source>
        <dbReference type="EMBL" id="AUM74897.1"/>
    </source>
</evidence>
<evidence type="ECO:0000256" key="9">
    <source>
        <dbReference type="ARBA" id="ARBA00023201"/>
    </source>
</evidence>
<evidence type="ECO:0000256" key="4">
    <source>
        <dbReference type="ARBA" id="ARBA00022692"/>
    </source>
</evidence>
<feature type="transmembrane region" description="Helical" evidence="11">
    <location>
        <begin position="100"/>
        <end position="122"/>
    </location>
</feature>
<dbReference type="InterPro" id="IPR018490">
    <property type="entry name" value="cNMP-bd_dom_sf"/>
</dbReference>
<sequence length="871" mass="95806">MNIILITTIISSLFLFIGAAEPLASYLRLPYAVIIACLGILIGVAAAFFLHTDLTDALNPVAEAILALPIRSNVFLYVFLPTLVFQVTLGLNLRRMADDWVPILVLAVVAVFVATFVVGYSLAWVSSLTLSSALLVGAIVSTTDPSAVVSIFRSISAPRRLARIIEGESLLNDAAAIALAALFLEYVRAGMPDPSVQDALARFPVLLLGGVVTGWLAARIAIWIMTMFARYELAVISVSIALPYLAYIVAEQSVGASGVIAVVIAAMTLQLTGPRRLPPPTWKNLQDVWDLLAHWAGALIFVLAALLIPRMLESVQLRDLGLIMVVVAAAIAARALILYLLLPLLTRLGLSPVVQRPYRVAILWGGLRGAVTLSLALAVTESALVPVDIKRQVAILATGFTLFTLLVQGTTLRWVIGWLGLDKLSRLDNALYHQVIAVALQTVRADLAKVTESYDLTKETVRAEAKRFGERLDVAVKSADDATDIPDRDRVTLGLIALSSAERDAIVDRFRDRTISSALSERLLSDADALIEASRFNGRSGYNMAARRSLGFGLWLRPAIFLHNRLNWSTPLANITATRFGLLLSQRLILRDLHAFIDGRIRRIHGRRVAELLHVMLDRRIELIEQSLDGLRLQFPGYAEEMERRIIRRTALRLEEREYDTLLEDGLIGEEVHSALTRDIGARRDRAEAAPPLDLALQKIELARRFPLFSEMEDAVLMRLAHALKTRYVSVGEVILHRDNGARRVYFVASGAVELSFAGQSWRLGRGEMFGQMGLLMRRPQRVEVRAIAPTTLLVLDEDRFLRLLKRSKVIQQAFFDSARKRGITPEQLSPKVRKLSMQNQPEAGAEAQADPPARHNAAGGTVGVGEKLGS</sequence>
<feature type="transmembrane region" description="Helical" evidence="11">
    <location>
        <begin position="254"/>
        <end position="271"/>
    </location>
</feature>
<protein>
    <submittedName>
        <fullName evidence="13">Sodium:proton antiporter</fullName>
    </submittedName>
</protein>
<dbReference type="Gene3D" id="6.10.140.1330">
    <property type="match status" value="1"/>
</dbReference>
<dbReference type="InterPro" id="IPR000595">
    <property type="entry name" value="cNMP-bd_dom"/>
</dbReference>
<reference evidence="14" key="1">
    <citation type="submission" date="2017-12" db="EMBL/GenBank/DDBJ databases">
        <title>Genomic analysis of Paracoccus sp. CBA4604.</title>
        <authorList>
            <person name="Roh S.W."/>
            <person name="Kim J.Y."/>
            <person name="Kim J.S."/>
        </authorList>
    </citation>
    <scope>NUCLEOTIDE SEQUENCE [LARGE SCALE GENOMIC DNA]</scope>
    <source>
        <strain evidence="14">CBA4604</strain>
    </source>
</reference>
<dbReference type="PROSITE" id="PS50042">
    <property type="entry name" value="CNMP_BINDING_3"/>
    <property type="match status" value="1"/>
</dbReference>
<evidence type="ECO:0000256" key="7">
    <source>
        <dbReference type="ARBA" id="ARBA00023065"/>
    </source>
</evidence>
<feature type="transmembrane region" description="Helical" evidence="11">
    <location>
        <begin position="199"/>
        <end position="222"/>
    </location>
</feature>
<organism evidence="13 14">
    <name type="scientific">Paracoccus jeotgali</name>
    <dbReference type="NCBI Taxonomy" id="2065379"/>
    <lineage>
        <taxon>Bacteria</taxon>
        <taxon>Pseudomonadati</taxon>
        <taxon>Pseudomonadota</taxon>
        <taxon>Alphaproteobacteria</taxon>
        <taxon>Rhodobacterales</taxon>
        <taxon>Paracoccaceae</taxon>
        <taxon>Paracoccus</taxon>
    </lineage>
</organism>
<dbReference type="AlphaFoldDB" id="A0A2K9MGX8"/>
<evidence type="ECO:0000256" key="10">
    <source>
        <dbReference type="SAM" id="MobiDB-lite"/>
    </source>
</evidence>
<dbReference type="Pfam" id="PF00027">
    <property type="entry name" value="cNMP_binding"/>
    <property type="match status" value="1"/>
</dbReference>
<keyword evidence="3" id="KW-1003">Cell membrane</keyword>
<keyword evidence="2" id="KW-0813">Transport</keyword>
<dbReference type="GO" id="GO:0005886">
    <property type="term" value="C:plasma membrane"/>
    <property type="evidence" value="ECO:0007669"/>
    <property type="project" value="UniProtKB-SubCell"/>
</dbReference>
<evidence type="ECO:0000256" key="5">
    <source>
        <dbReference type="ARBA" id="ARBA00022989"/>
    </source>
</evidence>
<feature type="transmembrane region" description="Helical" evidence="11">
    <location>
        <begin position="61"/>
        <end position="80"/>
    </location>
</feature>
<feature type="transmembrane region" description="Helical" evidence="11">
    <location>
        <begin position="291"/>
        <end position="308"/>
    </location>
</feature>
<evidence type="ECO:0000259" key="12">
    <source>
        <dbReference type="PROSITE" id="PS50042"/>
    </source>
</evidence>
<feature type="transmembrane region" description="Helical" evidence="11">
    <location>
        <begin position="320"/>
        <end position="342"/>
    </location>
</feature>
<dbReference type="InterPro" id="IPR014710">
    <property type="entry name" value="RmlC-like_jellyroll"/>
</dbReference>
<dbReference type="SUPFAM" id="SSF51206">
    <property type="entry name" value="cAMP-binding domain-like"/>
    <property type="match status" value="1"/>
</dbReference>
<proteinExistence type="predicted"/>
<feature type="transmembrane region" description="Helical" evidence="11">
    <location>
        <begin position="393"/>
        <end position="416"/>
    </location>
</feature>
<dbReference type="PANTHER" id="PTHR10110:SF86">
    <property type="entry name" value="SODIUM_HYDROGEN EXCHANGER 7"/>
    <property type="match status" value="1"/>
</dbReference>
<evidence type="ECO:0000256" key="11">
    <source>
        <dbReference type="SAM" id="Phobius"/>
    </source>
</evidence>
<feature type="region of interest" description="Disordered" evidence="10">
    <location>
        <begin position="827"/>
        <end position="871"/>
    </location>
</feature>
<keyword evidence="5 11" id="KW-1133">Transmembrane helix</keyword>
<dbReference type="RefSeq" id="WP_101500242.1">
    <property type="nucleotide sequence ID" value="NZ_CP025583.1"/>
</dbReference>
<feature type="domain" description="Cyclic nucleotide-binding" evidence="12">
    <location>
        <begin position="708"/>
        <end position="822"/>
    </location>
</feature>
<keyword evidence="7" id="KW-0406">Ion transport</keyword>
<dbReference type="PANTHER" id="PTHR10110">
    <property type="entry name" value="SODIUM/HYDROGEN EXCHANGER"/>
    <property type="match status" value="1"/>
</dbReference>
<dbReference type="GO" id="GO:0051453">
    <property type="term" value="P:regulation of intracellular pH"/>
    <property type="evidence" value="ECO:0007669"/>
    <property type="project" value="TreeGrafter"/>
</dbReference>
<feature type="transmembrane region" description="Helical" evidence="11">
    <location>
        <begin position="30"/>
        <end position="49"/>
    </location>
</feature>
<dbReference type="GO" id="GO:0098719">
    <property type="term" value="P:sodium ion import across plasma membrane"/>
    <property type="evidence" value="ECO:0007669"/>
    <property type="project" value="TreeGrafter"/>
</dbReference>
<dbReference type="GO" id="GO:0015386">
    <property type="term" value="F:potassium:proton antiporter activity"/>
    <property type="evidence" value="ECO:0007669"/>
    <property type="project" value="TreeGrafter"/>
</dbReference>
<evidence type="ECO:0000256" key="2">
    <source>
        <dbReference type="ARBA" id="ARBA00022448"/>
    </source>
</evidence>
<evidence type="ECO:0000256" key="8">
    <source>
        <dbReference type="ARBA" id="ARBA00023136"/>
    </source>
</evidence>
<name>A0A2K9MGX8_9RHOB</name>
<dbReference type="Pfam" id="PF00999">
    <property type="entry name" value="Na_H_Exchanger"/>
    <property type="match status" value="1"/>
</dbReference>
<evidence type="ECO:0000313" key="14">
    <source>
        <dbReference type="Proteomes" id="UP000234882"/>
    </source>
</evidence>